<proteinExistence type="predicted"/>
<feature type="domain" description="GAG-pre-integrase" evidence="3">
    <location>
        <begin position="213"/>
        <end position="280"/>
    </location>
</feature>
<reference evidence="4" key="1">
    <citation type="submission" date="2018-02" db="EMBL/GenBank/DDBJ databases">
        <authorList>
            <person name="Cohen D.B."/>
            <person name="Kent A.D."/>
        </authorList>
    </citation>
    <scope>NUCLEOTIDE SEQUENCE</scope>
</reference>
<feature type="domain" description="Reverse transcriptase Ty1/copia-type" evidence="2">
    <location>
        <begin position="302"/>
        <end position="420"/>
    </location>
</feature>
<name>A0A2N9HC93_FAGSY</name>
<sequence>MWSSLSTLRKGSTSIADFFHTFTGLADTLAAIDQTLPEFQLASFLLVGFGPEYDSFVTSVQQWTEIITLDYLYDHLLNHEIRLEQSQASVSLKPANANFASRGTSSRGGRGNSNTTSFKNNHGRGHGRNSPTGFRPVCQVCNHTGHVALHCYHRFDNSYYSEQSAAMQAYFSTQQAPAWYTNTGATNHLTSDLSNLNDQPTRKIFHQGPSKHGLYAFTTSSTSTSPLALLGEHASIDRWHSRLGHPTFKVVSRILSKFSLPVVRNNNGHMSCPACLSSKSKQLAFSPSPTRVNNPLELIYTDAPRAWFSRLTTWLLRFGFTASRFDSSLLIYHHTDFTMYFLIYVDDIIITSSQASAIDHLLYQLGSEFAVKDLGGLNYFLGIEVVPCTPSVLLSQKQYILDILTRIKMSEAKPVSSPMASSTHLSVLDGDPCDDPTLYRSSVGALQYLSITRPDIAFSINKLSQFMHSPTTLHWQSVKRLLCYLKQTIHFGFCIQPSSTTVLQGFTDADWAGDRDDRRSTGGYCIFLGSNLVSWSYKKQATVAKSSTEAEYKALANAAAKVKWFTTFLTELGVSFQSPPIIWCDNIGATYLSSNPVFHAWTKHVEIDFHFVRDMVATHTIDIRFLSSKDQLVDIFTKPLSTARFAHLRTKLNVVPLQLGLRGRVKDNSQQQHKQINTKISQLADQHVSCYG</sequence>
<dbReference type="AlphaFoldDB" id="A0A2N9HC93"/>
<accession>A0A2N9HC93</accession>
<dbReference type="InterPro" id="IPR025724">
    <property type="entry name" value="GAG-pre-integrase_dom"/>
</dbReference>
<evidence type="ECO:0000259" key="2">
    <source>
        <dbReference type="Pfam" id="PF07727"/>
    </source>
</evidence>
<dbReference type="InterPro" id="IPR013103">
    <property type="entry name" value="RVT_2"/>
</dbReference>
<protein>
    <recommendedName>
        <fullName evidence="5">Reverse transcriptase Ty1/copia-type domain-containing protein</fullName>
    </recommendedName>
</protein>
<evidence type="ECO:0000313" key="4">
    <source>
        <dbReference type="EMBL" id="SPD11987.1"/>
    </source>
</evidence>
<dbReference type="EMBL" id="OIVN01003546">
    <property type="protein sequence ID" value="SPD11987.1"/>
    <property type="molecule type" value="Genomic_DNA"/>
</dbReference>
<feature type="region of interest" description="Disordered" evidence="1">
    <location>
        <begin position="98"/>
        <end position="131"/>
    </location>
</feature>
<dbReference type="Pfam" id="PF13976">
    <property type="entry name" value="gag_pre-integrs"/>
    <property type="match status" value="1"/>
</dbReference>
<evidence type="ECO:0000256" key="1">
    <source>
        <dbReference type="SAM" id="MobiDB-lite"/>
    </source>
</evidence>
<dbReference type="PANTHER" id="PTHR11439">
    <property type="entry name" value="GAG-POL-RELATED RETROTRANSPOSON"/>
    <property type="match status" value="1"/>
</dbReference>
<evidence type="ECO:0008006" key="5">
    <source>
        <dbReference type="Google" id="ProtNLM"/>
    </source>
</evidence>
<organism evidence="4">
    <name type="scientific">Fagus sylvatica</name>
    <name type="common">Beechnut</name>
    <dbReference type="NCBI Taxonomy" id="28930"/>
    <lineage>
        <taxon>Eukaryota</taxon>
        <taxon>Viridiplantae</taxon>
        <taxon>Streptophyta</taxon>
        <taxon>Embryophyta</taxon>
        <taxon>Tracheophyta</taxon>
        <taxon>Spermatophyta</taxon>
        <taxon>Magnoliopsida</taxon>
        <taxon>eudicotyledons</taxon>
        <taxon>Gunneridae</taxon>
        <taxon>Pentapetalae</taxon>
        <taxon>rosids</taxon>
        <taxon>fabids</taxon>
        <taxon>Fagales</taxon>
        <taxon>Fagaceae</taxon>
        <taxon>Fagus</taxon>
    </lineage>
</organism>
<gene>
    <name evidence="4" type="ORF">FSB_LOCUS39869</name>
</gene>
<dbReference type="InterPro" id="IPR043502">
    <property type="entry name" value="DNA/RNA_pol_sf"/>
</dbReference>
<evidence type="ECO:0000259" key="3">
    <source>
        <dbReference type="Pfam" id="PF13976"/>
    </source>
</evidence>
<dbReference type="CDD" id="cd09272">
    <property type="entry name" value="RNase_HI_RT_Ty1"/>
    <property type="match status" value="1"/>
</dbReference>
<dbReference type="Pfam" id="PF07727">
    <property type="entry name" value="RVT_2"/>
    <property type="match status" value="1"/>
</dbReference>
<dbReference type="SUPFAM" id="SSF56672">
    <property type="entry name" value="DNA/RNA polymerases"/>
    <property type="match status" value="1"/>
</dbReference>
<dbReference type="PANTHER" id="PTHR11439:SF450">
    <property type="entry name" value="REVERSE TRANSCRIPTASE TY1_COPIA-TYPE DOMAIN-CONTAINING PROTEIN"/>
    <property type="match status" value="1"/>
</dbReference>